<dbReference type="KEGG" id="pais:PFX98_16680"/>
<dbReference type="InterPro" id="IPR006047">
    <property type="entry name" value="GH13_cat_dom"/>
</dbReference>
<dbReference type="PANTHER" id="PTHR43002">
    <property type="entry name" value="GLYCOGEN DEBRANCHING ENZYME"/>
    <property type="match status" value="1"/>
</dbReference>
<dbReference type="InterPro" id="IPR013783">
    <property type="entry name" value="Ig-like_fold"/>
</dbReference>
<gene>
    <name evidence="4" type="ORF">PFX98_16680</name>
</gene>
<comment type="similarity">
    <text evidence="1">Belongs to the glycosyl hydrolase 13 family.</text>
</comment>
<evidence type="ECO:0000256" key="1">
    <source>
        <dbReference type="ARBA" id="ARBA00008061"/>
    </source>
</evidence>
<dbReference type="EMBL" id="CP116346">
    <property type="protein sequence ID" value="WIT10539.1"/>
    <property type="molecule type" value="Genomic_DNA"/>
</dbReference>
<evidence type="ECO:0000313" key="4">
    <source>
        <dbReference type="EMBL" id="WIT10539.1"/>
    </source>
</evidence>
<evidence type="ECO:0000313" key="5">
    <source>
        <dbReference type="Proteomes" id="UP001177769"/>
    </source>
</evidence>
<proteinExistence type="inferred from homology"/>
<name>A0AA95NAN0_9BURK</name>
<dbReference type="GO" id="GO:0005975">
    <property type="term" value="P:carbohydrate metabolic process"/>
    <property type="evidence" value="ECO:0007669"/>
    <property type="project" value="InterPro"/>
</dbReference>
<dbReference type="CDD" id="cd11341">
    <property type="entry name" value="AmyAc_Pullulanase_LD-like"/>
    <property type="match status" value="1"/>
</dbReference>
<keyword evidence="2" id="KW-0732">Signal</keyword>
<dbReference type="Pfam" id="PF17967">
    <property type="entry name" value="Pullulanase_N2"/>
    <property type="match status" value="1"/>
</dbReference>
<dbReference type="InterPro" id="IPR017853">
    <property type="entry name" value="GH"/>
</dbReference>
<dbReference type="RefSeq" id="WP_285231612.1">
    <property type="nucleotide sequence ID" value="NZ_CP116346.1"/>
</dbReference>
<keyword evidence="5" id="KW-1185">Reference proteome</keyword>
<feature type="chain" id="PRO_5041697977" evidence="2">
    <location>
        <begin position="25"/>
        <end position="909"/>
    </location>
</feature>
<protein>
    <submittedName>
        <fullName evidence="4">DUF3372 domain-containing protein</fullName>
    </submittedName>
</protein>
<dbReference type="SMART" id="SM00642">
    <property type="entry name" value="Aamy"/>
    <property type="match status" value="1"/>
</dbReference>
<dbReference type="Gene3D" id="2.60.40.1180">
    <property type="entry name" value="Golgi alpha-mannosidase II"/>
    <property type="match status" value="1"/>
</dbReference>
<dbReference type="GO" id="GO:0004553">
    <property type="term" value="F:hydrolase activity, hydrolyzing O-glycosyl compounds"/>
    <property type="evidence" value="ECO:0007669"/>
    <property type="project" value="InterPro"/>
</dbReference>
<dbReference type="SUPFAM" id="SSF51445">
    <property type="entry name" value="(Trans)glycosidases"/>
    <property type="match status" value="1"/>
</dbReference>
<organism evidence="4 5">
    <name type="scientific">Paucibacter sediminis</name>
    <dbReference type="NCBI Taxonomy" id="3019553"/>
    <lineage>
        <taxon>Bacteria</taxon>
        <taxon>Pseudomonadati</taxon>
        <taxon>Pseudomonadota</taxon>
        <taxon>Betaproteobacteria</taxon>
        <taxon>Burkholderiales</taxon>
        <taxon>Sphaerotilaceae</taxon>
        <taxon>Roseateles</taxon>
    </lineage>
</organism>
<dbReference type="InterPro" id="IPR014756">
    <property type="entry name" value="Ig_E-set"/>
</dbReference>
<dbReference type="Proteomes" id="UP001177769">
    <property type="component" value="Chromosome"/>
</dbReference>
<dbReference type="SUPFAM" id="SSF81296">
    <property type="entry name" value="E set domains"/>
    <property type="match status" value="2"/>
</dbReference>
<reference evidence="4" key="1">
    <citation type="submission" date="2023-01" db="EMBL/GenBank/DDBJ databases">
        <title>Whole genome sequence of Paucibacter sp. S2-9 isolated from pond sediment.</title>
        <authorList>
            <person name="Jung J.Y."/>
        </authorList>
    </citation>
    <scope>NUCLEOTIDE SEQUENCE</scope>
    <source>
        <strain evidence="4">S2-9</strain>
    </source>
</reference>
<dbReference type="InterPro" id="IPR013780">
    <property type="entry name" value="Glyco_hydro_b"/>
</dbReference>
<sequence>MKQWAAVHIGLCLGMAIMAGGVRAETGAAACDAAADQVLQAAPAIEARAHWLDARQIAWPGMAPAGSYKLYHSAAGRLALAEGQVSGADGELNLQAQDLTPGELAGTPRQHLGAGVRLSLPAALPRETLQDLLRQQLLLVHDGGDGATQATGLQLAGALDDLYAAAAQLPDLGVSLPARAGTRFRLWAPTAQAVSVCIYPRAQGRASRLQPLSLDAATGAWGGGPAQRLDGQYYRYLLQLFVPGVGLVRQLVTDPYAVSLSADSQRSYIAELAAARLQPPGWAASRSPAGVEAPTDMAIYELHVRDFSIGDDSVPAAHRGKYLAFTDRGSRGMRHLRALRRAGITDVHLLPVFDIASIPERGCLQAKVPAAAADSERQQAAVMAVAGRDCYNWGYDPWHYSAPEGSYASDAEDGVRRVLEFRRMVMGLHEAGLRVGMDVVYNHTAASGQAAHSVLDRIVPGYYQRLDAAGRVERSTCCANTATEHLMMGKLLLDSVLLWAREYKIASFRFDLMGHQPRALMEQLQARLKRELGRDVQLIGEGWNFGEIANGARFVQASQLALNGSGIGTFSDRARDAIRGGSAADSGAALLARQGYVNGLVYDPNGHGQHSREELLRAADLVRVGLAGSLRDVELETWNGERKRLDQIDYAGQPAGYASQPAEVVNYVDNHDNQTLFDINVWRLPRGTSAADRSRVQVLAVALNSFSQGVAYFHAGLELLRSKSLDRNSYESGDWFNRLDWSLKDNFFGSGLPPQGDNGADHALMRPLLADPAIKPGPAEIAWTNAAVADLLRIRASSTLFRLRSATEVRQRLQFLNTGPGQNPVVIAAKLDGRGHAGAGWRALLYFVNVDKQAHELLLPSEAGLAYRLHPVQSAAAAADRRVAAEAAYAPVQGRFSLPARSAVVFVLD</sequence>
<dbReference type="Pfam" id="PF02922">
    <property type="entry name" value="CBM_48"/>
    <property type="match status" value="1"/>
</dbReference>
<dbReference type="Pfam" id="PF11852">
    <property type="entry name" value="Pullul_strch_C"/>
    <property type="match status" value="1"/>
</dbReference>
<dbReference type="InterPro" id="IPR024561">
    <property type="entry name" value="Pullul_strch_C"/>
</dbReference>
<dbReference type="Gene3D" id="3.20.20.80">
    <property type="entry name" value="Glycosidases"/>
    <property type="match status" value="1"/>
</dbReference>
<dbReference type="Gene3D" id="2.60.40.1130">
    <property type="entry name" value="Rab geranylgeranyltransferase alpha-subunit, insert domain"/>
    <property type="match status" value="1"/>
</dbReference>
<dbReference type="InterPro" id="IPR040671">
    <property type="entry name" value="Pullulanase_N2"/>
</dbReference>
<evidence type="ECO:0000256" key="2">
    <source>
        <dbReference type="SAM" id="SignalP"/>
    </source>
</evidence>
<dbReference type="AlphaFoldDB" id="A0AA95NAN0"/>
<feature type="domain" description="Glycosyl hydrolase family 13 catalytic" evidence="3">
    <location>
        <begin position="389"/>
        <end position="742"/>
    </location>
</feature>
<evidence type="ECO:0000259" key="3">
    <source>
        <dbReference type="SMART" id="SM00642"/>
    </source>
</evidence>
<feature type="signal peptide" evidence="2">
    <location>
        <begin position="1"/>
        <end position="24"/>
    </location>
</feature>
<accession>A0AA95NAN0</accession>
<dbReference type="SUPFAM" id="SSF51011">
    <property type="entry name" value="Glycosyl hydrolase domain"/>
    <property type="match status" value="1"/>
</dbReference>
<dbReference type="Gene3D" id="2.60.40.10">
    <property type="entry name" value="Immunoglobulins"/>
    <property type="match status" value="1"/>
</dbReference>
<dbReference type="InterPro" id="IPR004193">
    <property type="entry name" value="Glyco_hydro_13_N"/>
</dbReference>
<dbReference type="CDD" id="cd02860">
    <property type="entry name" value="E_set_Pullulanase"/>
    <property type="match status" value="1"/>
</dbReference>